<dbReference type="SFLD" id="SFLDG01180">
    <property type="entry name" value="SUF1"/>
    <property type="match status" value="1"/>
</dbReference>
<dbReference type="SUPFAM" id="SSF52833">
    <property type="entry name" value="Thioredoxin-like"/>
    <property type="match status" value="1"/>
</dbReference>
<accession>A0AA88MBC8</accession>
<reference evidence="6" key="1">
    <citation type="submission" date="2023-08" db="EMBL/GenBank/DDBJ databases">
        <title>Pelteobagrus vachellii genome.</title>
        <authorList>
            <person name="Liu H."/>
        </authorList>
    </citation>
    <scope>NUCLEOTIDE SEQUENCE</scope>
    <source>
        <strain evidence="6">PRFRI_2022a</strain>
        <tissue evidence="6">Muscle</tissue>
    </source>
</reference>
<evidence type="ECO:0000256" key="1">
    <source>
        <dbReference type="ARBA" id="ARBA00006475"/>
    </source>
</evidence>
<dbReference type="Pfam" id="PF17172">
    <property type="entry name" value="GST_N_4"/>
    <property type="match status" value="1"/>
</dbReference>
<dbReference type="SFLD" id="SFLDS00019">
    <property type="entry name" value="Glutathione_Transferase_(cytos"/>
    <property type="match status" value="1"/>
</dbReference>
<evidence type="ECO:0000313" key="7">
    <source>
        <dbReference type="Proteomes" id="UP001187315"/>
    </source>
</evidence>
<evidence type="ECO:0000259" key="3">
    <source>
        <dbReference type="Pfam" id="PF17171"/>
    </source>
</evidence>
<evidence type="ECO:0008006" key="8">
    <source>
        <dbReference type="Google" id="ProtNLM"/>
    </source>
</evidence>
<feature type="region of interest" description="Disordered" evidence="2">
    <location>
        <begin position="366"/>
        <end position="408"/>
    </location>
</feature>
<dbReference type="InterPro" id="IPR040079">
    <property type="entry name" value="Glutathione_S-Trfase"/>
</dbReference>
<dbReference type="SFLD" id="SFLDG01200">
    <property type="entry name" value="SUF1.1"/>
    <property type="match status" value="1"/>
</dbReference>
<dbReference type="InterPro" id="IPR050931">
    <property type="entry name" value="Mito_Protein_Transport_Metaxin"/>
</dbReference>
<dbReference type="InterPro" id="IPR036282">
    <property type="entry name" value="Glutathione-S-Trfase_C_sf"/>
</dbReference>
<dbReference type="PANTHER" id="PTHR12289">
    <property type="entry name" value="METAXIN RELATED"/>
    <property type="match status" value="1"/>
</dbReference>
<dbReference type="Gene3D" id="1.20.1050.10">
    <property type="match status" value="1"/>
</dbReference>
<comment type="similarity">
    <text evidence="1">Belongs to the FAX family.</text>
</comment>
<comment type="caution">
    <text evidence="6">The sequence shown here is derived from an EMBL/GenBank/DDBJ whole genome shotgun (WGS) entry which is preliminary data.</text>
</comment>
<feature type="domain" description="Thioredoxin-like fold" evidence="4">
    <location>
        <begin position="117"/>
        <end position="210"/>
    </location>
</feature>
<dbReference type="GO" id="GO:0005737">
    <property type="term" value="C:cytoplasm"/>
    <property type="evidence" value="ECO:0007669"/>
    <property type="project" value="TreeGrafter"/>
</dbReference>
<dbReference type="PANTHER" id="PTHR12289:SF76">
    <property type="entry name" value="FAILED AXON CONNECTIONS HOMOLOG"/>
    <property type="match status" value="1"/>
</dbReference>
<dbReference type="Pfam" id="PF19333">
    <property type="entry name" value="FAXC_N"/>
    <property type="match status" value="1"/>
</dbReference>
<dbReference type="CDD" id="cd03193">
    <property type="entry name" value="GST_C_Metaxin"/>
    <property type="match status" value="1"/>
</dbReference>
<sequence>MVYWRVGLAWSRSCALDLGHNKSFFPFGLCSSDEQLSFYGYVIAYPLQDYGGIMAALGTDSWWRKALYITGGALLAAAAYLLHELLVVRKEQELDSKDTIILHQFSRPKNGVPSLSPFCLKMETYLRMVDLPYQNYFDGKLSPQGKMPWIEYNQEQVSGSEFIIDFLEEKLGVNLNSNLSPEERAMSRAITKMVEEHFYWTIAYCQWVDNLEETKKMLAVTGPLSDLLKWILSHVNGGIVKREMYGHGIGRFTKEEIYTLMEKDMRTLATLLGDKKYIMGPKVSTVDATVFGHLAQAMWTLAGTRPEQLIKGEFINLAMYCERIRRKFWPEWFVDVDDLYYDGLSEEPHSPSQLLDLGLFSHTDGFQEEPSSLSHSYTTHSPDSDRTGHSLFDSDMDGEYSETEQIKC</sequence>
<dbReference type="InterPro" id="IPR033468">
    <property type="entry name" value="Metaxin_GST"/>
</dbReference>
<evidence type="ECO:0000313" key="6">
    <source>
        <dbReference type="EMBL" id="KAK2832539.1"/>
    </source>
</evidence>
<feature type="domain" description="Metaxin glutathione S-transferase" evidence="3">
    <location>
        <begin position="262"/>
        <end position="324"/>
    </location>
</feature>
<dbReference type="InterPro" id="IPR045796">
    <property type="entry name" value="FAXC_N"/>
</dbReference>
<organism evidence="6 7">
    <name type="scientific">Tachysurus vachellii</name>
    <name type="common">Darkbarbel catfish</name>
    <name type="synonym">Pelteobagrus vachellii</name>
    <dbReference type="NCBI Taxonomy" id="175792"/>
    <lineage>
        <taxon>Eukaryota</taxon>
        <taxon>Metazoa</taxon>
        <taxon>Chordata</taxon>
        <taxon>Craniata</taxon>
        <taxon>Vertebrata</taxon>
        <taxon>Euteleostomi</taxon>
        <taxon>Actinopterygii</taxon>
        <taxon>Neopterygii</taxon>
        <taxon>Teleostei</taxon>
        <taxon>Ostariophysi</taxon>
        <taxon>Siluriformes</taxon>
        <taxon>Bagridae</taxon>
        <taxon>Tachysurus</taxon>
    </lineage>
</organism>
<dbReference type="Proteomes" id="UP001187315">
    <property type="component" value="Unassembled WGS sequence"/>
</dbReference>
<proteinExistence type="inferred from homology"/>
<dbReference type="SUPFAM" id="SSF47616">
    <property type="entry name" value="GST C-terminal domain-like"/>
    <property type="match status" value="1"/>
</dbReference>
<dbReference type="InterPro" id="IPR036249">
    <property type="entry name" value="Thioredoxin-like_sf"/>
</dbReference>
<feature type="domain" description="Failed axon connections homolog N-terminal" evidence="5">
    <location>
        <begin position="2"/>
        <end position="106"/>
    </location>
</feature>
<dbReference type="Gene3D" id="3.40.30.10">
    <property type="entry name" value="Glutaredoxin"/>
    <property type="match status" value="1"/>
</dbReference>
<dbReference type="Pfam" id="PF17171">
    <property type="entry name" value="GST_C_6"/>
    <property type="match status" value="1"/>
</dbReference>
<evidence type="ECO:0000259" key="5">
    <source>
        <dbReference type="Pfam" id="PF19333"/>
    </source>
</evidence>
<name>A0AA88MBC8_TACVA</name>
<keyword evidence="7" id="KW-1185">Reference proteome</keyword>
<dbReference type="InterPro" id="IPR012336">
    <property type="entry name" value="Thioredoxin-like_fold"/>
</dbReference>
<dbReference type="CDD" id="cd03080">
    <property type="entry name" value="GST_N_Metaxin_like"/>
    <property type="match status" value="1"/>
</dbReference>
<dbReference type="InterPro" id="IPR026928">
    <property type="entry name" value="FAX/IsoI-like"/>
</dbReference>
<dbReference type="EMBL" id="JAVHJS010000016">
    <property type="protein sequence ID" value="KAK2832539.1"/>
    <property type="molecule type" value="Genomic_DNA"/>
</dbReference>
<gene>
    <name evidence="6" type="ORF">Q7C36_016001</name>
</gene>
<evidence type="ECO:0000256" key="2">
    <source>
        <dbReference type="SAM" id="MobiDB-lite"/>
    </source>
</evidence>
<dbReference type="AlphaFoldDB" id="A0AA88MBC8"/>
<feature type="compositionally biased region" description="Polar residues" evidence="2">
    <location>
        <begin position="369"/>
        <end position="381"/>
    </location>
</feature>
<evidence type="ECO:0000259" key="4">
    <source>
        <dbReference type="Pfam" id="PF17172"/>
    </source>
</evidence>
<protein>
    <recommendedName>
        <fullName evidence="8">Failed axon connections homolog</fullName>
    </recommendedName>
</protein>